<sequence>MVNAALRGFSATSVASDDRCYELAVSPRSRFKLLTTARTSLFCRSEVGRERSSNHTSTPAAMLAMPPS</sequence>
<dbReference type="EMBL" id="JANPWB010000011">
    <property type="protein sequence ID" value="KAJ1124678.1"/>
    <property type="molecule type" value="Genomic_DNA"/>
</dbReference>
<evidence type="ECO:0000313" key="2">
    <source>
        <dbReference type="EMBL" id="KAJ1124678.1"/>
    </source>
</evidence>
<dbReference type="Proteomes" id="UP001066276">
    <property type="component" value="Chromosome 7"/>
</dbReference>
<keyword evidence="3" id="KW-1185">Reference proteome</keyword>
<comment type="caution">
    <text evidence="2">The sequence shown here is derived from an EMBL/GenBank/DDBJ whole genome shotgun (WGS) entry which is preliminary data.</text>
</comment>
<name>A0AAV7PG27_PLEWA</name>
<accession>A0AAV7PG27</accession>
<protein>
    <submittedName>
        <fullName evidence="2">Uncharacterized protein</fullName>
    </submittedName>
</protein>
<organism evidence="2 3">
    <name type="scientific">Pleurodeles waltl</name>
    <name type="common">Iberian ribbed newt</name>
    <dbReference type="NCBI Taxonomy" id="8319"/>
    <lineage>
        <taxon>Eukaryota</taxon>
        <taxon>Metazoa</taxon>
        <taxon>Chordata</taxon>
        <taxon>Craniata</taxon>
        <taxon>Vertebrata</taxon>
        <taxon>Euteleostomi</taxon>
        <taxon>Amphibia</taxon>
        <taxon>Batrachia</taxon>
        <taxon>Caudata</taxon>
        <taxon>Salamandroidea</taxon>
        <taxon>Salamandridae</taxon>
        <taxon>Pleurodelinae</taxon>
        <taxon>Pleurodeles</taxon>
    </lineage>
</organism>
<dbReference type="AlphaFoldDB" id="A0AAV7PG27"/>
<feature type="region of interest" description="Disordered" evidence="1">
    <location>
        <begin position="47"/>
        <end position="68"/>
    </location>
</feature>
<evidence type="ECO:0000256" key="1">
    <source>
        <dbReference type="SAM" id="MobiDB-lite"/>
    </source>
</evidence>
<evidence type="ECO:0000313" key="3">
    <source>
        <dbReference type="Proteomes" id="UP001066276"/>
    </source>
</evidence>
<proteinExistence type="predicted"/>
<reference evidence="2" key="1">
    <citation type="journal article" date="2022" name="bioRxiv">
        <title>Sequencing and chromosome-scale assembly of the giantPleurodeles waltlgenome.</title>
        <authorList>
            <person name="Brown T."/>
            <person name="Elewa A."/>
            <person name="Iarovenko S."/>
            <person name="Subramanian E."/>
            <person name="Araus A.J."/>
            <person name="Petzold A."/>
            <person name="Susuki M."/>
            <person name="Suzuki K.-i.T."/>
            <person name="Hayashi T."/>
            <person name="Toyoda A."/>
            <person name="Oliveira C."/>
            <person name="Osipova E."/>
            <person name="Leigh N.D."/>
            <person name="Simon A."/>
            <person name="Yun M.H."/>
        </authorList>
    </citation>
    <scope>NUCLEOTIDE SEQUENCE</scope>
    <source>
        <strain evidence="2">20211129_DDA</strain>
        <tissue evidence="2">Liver</tissue>
    </source>
</reference>
<gene>
    <name evidence="2" type="ORF">NDU88_003127</name>
</gene>